<evidence type="ECO:0000256" key="8">
    <source>
        <dbReference type="ARBA" id="ARBA00023180"/>
    </source>
</evidence>
<evidence type="ECO:0000256" key="3">
    <source>
        <dbReference type="ARBA" id="ARBA00004613"/>
    </source>
</evidence>
<dbReference type="GO" id="GO:0005576">
    <property type="term" value="C:extracellular region"/>
    <property type="evidence" value="ECO:0007669"/>
    <property type="project" value="UniProtKB-SubCell"/>
</dbReference>
<evidence type="ECO:0000256" key="9">
    <source>
        <dbReference type="ARBA" id="ARBA00023295"/>
    </source>
</evidence>
<dbReference type="EC" id="3.2.1.22" evidence="10"/>
<keyword evidence="14" id="KW-1185">Reference proteome</keyword>
<dbReference type="InterPro" id="IPR002241">
    <property type="entry name" value="Glyco_hydro_27"/>
</dbReference>
<evidence type="ECO:0000259" key="12">
    <source>
        <dbReference type="Pfam" id="PF17801"/>
    </source>
</evidence>
<comment type="subcellular location">
    <subcellularLocation>
        <location evidence="3">Secreted</location>
    </subcellularLocation>
</comment>
<dbReference type="AlphaFoldDB" id="A0AAN7CRY2"/>
<dbReference type="InterPro" id="IPR013780">
    <property type="entry name" value="Glyco_hydro_b"/>
</dbReference>
<keyword evidence="7 10" id="KW-0378">Hydrolase</keyword>
<dbReference type="FunFam" id="3.20.20.70:FF:000197">
    <property type="entry name" value="Alpha-galactosidase"/>
    <property type="match status" value="1"/>
</dbReference>
<dbReference type="Pfam" id="PF17801">
    <property type="entry name" value="Melibiase_C"/>
    <property type="match status" value="1"/>
</dbReference>
<dbReference type="Gene3D" id="2.60.40.1180">
    <property type="entry name" value="Golgi alpha-mannosidase II"/>
    <property type="match status" value="1"/>
</dbReference>
<reference evidence="13" key="2">
    <citation type="submission" date="2023-05" db="EMBL/GenBank/DDBJ databases">
        <authorList>
            <consortium name="Lawrence Berkeley National Laboratory"/>
            <person name="Steindorff A."/>
            <person name="Hensen N."/>
            <person name="Bonometti L."/>
            <person name="Westerberg I."/>
            <person name="Brannstrom I.O."/>
            <person name="Guillou S."/>
            <person name="Cros-Aarteil S."/>
            <person name="Calhoun S."/>
            <person name="Haridas S."/>
            <person name="Kuo A."/>
            <person name="Mondo S."/>
            <person name="Pangilinan J."/>
            <person name="Riley R."/>
            <person name="Labutti K."/>
            <person name="Andreopoulos B."/>
            <person name="Lipzen A."/>
            <person name="Chen C."/>
            <person name="Yanf M."/>
            <person name="Daum C."/>
            <person name="Ng V."/>
            <person name="Clum A."/>
            <person name="Ohm R."/>
            <person name="Martin F."/>
            <person name="Silar P."/>
            <person name="Natvig D."/>
            <person name="Lalanne C."/>
            <person name="Gautier V."/>
            <person name="Ament-Velasquez S.L."/>
            <person name="Kruys A."/>
            <person name="Hutchinson M.I."/>
            <person name="Powell A.J."/>
            <person name="Barry K."/>
            <person name="Miller A.N."/>
            <person name="Grigoriev I.V."/>
            <person name="Debuchy R."/>
            <person name="Gladieux P."/>
            <person name="Thoren M.H."/>
            <person name="Johannesson H."/>
        </authorList>
    </citation>
    <scope>NUCLEOTIDE SEQUENCE</scope>
    <source>
        <strain evidence="13">CBS 359.72</strain>
    </source>
</reference>
<proteinExistence type="inferred from homology"/>
<dbReference type="SUPFAM" id="SSF51011">
    <property type="entry name" value="Glycosyl hydrolase domain"/>
    <property type="match status" value="1"/>
</dbReference>
<sequence length="445" mass="50362">MRTSTLGLLTTALTGRGIALISPGNTGRLPAMGWNSWNEYHCDINESVFLTTAQKLIDTGLADLGYVYVNIDDCWSDNEKRRDANTQEIIPDYARFPRGISGLADEIHSMGLKVGIYSDAGTGTCLNYPGSLGYENIDAHTFASWGIDYLKYDNCYVPSEYNDEYFFDPEYIKDNSPPGYDWGTSKSAQRFAAMRDALQEQNRTILYSICNWGQAHVDIWGNKTGHSWRSSGDIIEEWTGRFEFDNSWGITNIINQAAFFWNATDFWGHADWDMLEVGRGDLTIEENRSHFALWAAFKSPLILGTPLHDIQDSILEIISNRELIDFNQDPVYGFSASPYKWGYREDYTYDPTYPAEYWSGSSVKGIHVFILNTQDRTVSMTASFSEIPALRDNPTATYLVHDMWTGEDIGEFTEGYTVDVEPHDTIALRISLPDGGHPNPTWSPR</sequence>
<gene>
    <name evidence="13" type="ORF">C7999DRAFT_41816</name>
</gene>
<reference evidence="13" key="1">
    <citation type="journal article" date="2023" name="Mol. Phylogenet. Evol.">
        <title>Genome-scale phylogeny and comparative genomics of the fungal order Sordariales.</title>
        <authorList>
            <person name="Hensen N."/>
            <person name="Bonometti L."/>
            <person name="Westerberg I."/>
            <person name="Brannstrom I.O."/>
            <person name="Guillou S."/>
            <person name="Cros-Aarteil S."/>
            <person name="Calhoun S."/>
            <person name="Haridas S."/>
            <person name="Kuo A."/>
            <person name="Mondo S."/>
            <person name="Pangilinan J."/>
            <person name="Riley R."/>
            <person name="LaButti K."/>
            <person name="Andreopoulos B."/>
            <person name="Lipzen A."/>
            <person name="Chen C."/>
            <person name="Yan M."/>
            <person name="Daum C."/>
            <person name="Ng V."/>
            <person name="Clum A."/>
            <person name="Steindorff A."/>
            <person name="Ohm R.A."/>
            <person name="Martin F."/>
            <person name="Silar P."/>
            <person name="Natvig D.O."/>
            <person name="Lalanne C."/>
            <person name="Gautier V."/>
            <person name="Ament-Velasquez S.L."/>
            <person name="Kruys A."/>
            <person name="Hutchinson M.I."/>
            <person name="Powell A.J."/>
            <person name="Barry K."/>
            <person name="Miller A.N."/>
            <person name="Grigoriev I.V."/>
            <person name="Debuchy R."/>
            <person name="Gladieux P."/>
            <person name="Hiltunen Thoren M."/>
            <person name="Johannesson H."/>
        </authorList>
    </citation>
    <scope>NUCLEOTIDE SEQUENCE</scope>
    <source>
        <strain evidence="13">CBS 359.72</strain>
    </source>
</reference>
<dbReference type="InterPro" id="IPR017853">
    <property type="entry name" value="GH"/>
</dbReference>
<dbReference type="Proteomes" id="UP001303647">
    <property type="component" value="Unassembled WGS sequence"/>
</dbReference>
<evidence type="ECO:0000256" key="4">
    <source>
        <dbReference type="ARBA" id="ARBA00009743"/>
    </source>
</evidence>
<keyword evidence="10" id="KW-1015">Disulfide bond</keyword>
<dbReference type="EMBL" id="MU857666">
    <property type="protein sequence ID" value="KAK4246835.1"/>
    <property type="molecule type" value="Genomic_DNA"/>
</dbReference>
<evidence type="ECO:0000256" key="2">
    <source>
        <dbReference type="ARBA" id="ARBA00003969"/>
    </source>
</evidence>
<evidence type="ECO:0000256" key="11">
    <source>
        <dbReference type="SAM" id="SignalP"/>
    </source>
</evidence>
<evidence type="ECO:0000256" key="5">
    <source>
        <dbReference type="ARBA" id="ARBA00022525"/>
    </source>
</evidence>
<dbReference type="InterPro" id="IPR013785">
    <property type="entry name" value="Aldolase_TIM"/>
</dbReference>
<evidence type="ECO:0000256" key="7">
    <source>
        <dbReference type="ARBA" id="ARBA00022801"/>
    </source>
</evidence>
<dbReference type="Pfam" id="PF16499">
    <property type="entry name" value="Melibiase_2"/>
    <property type="match status" value="2"/>
</dbReference>
<keyword evidence="6 11" id="KW-0732">Signal</keyword>
<comment type="catalytic activity">
    <reaction evidence="1 10">
        <text>Hydrolysis of terminal, non-reducing alpha-D-galactose residues in alpha-D-galactosides, including galactose oligosaccharides, galactomannans and galactolipids.</text>
        <dbReference type="EC" id="3.2.1.22"/>
    </reaction>
</comment>
<dbReference type="PANTHER" id="PTHR11452">
    <property type="entry name" value="ALPHA-GALACTOSIDASE/ALPHA-N-ACETYLGALACTOSAMINIDASE"/>
    <property type="match status" value="1"/>
</dbReference>
<dbReference type="GO" id="GO:0004557">
    <property type="term" value="F:alpha-galactosidase activity"/>
    <property type="evidence" value="ECO:0007669"/>
    <property type="project" value="UniProtKB-EC"/>
</dbReference>
<dbReference type="InterPro" id="IPR041233">
    <property type="entry name" value="Melibiase_C"/>
</dbReference>
<dbReference type="InterPro" id="IPR000111">
    <property type="entry name" value="Glyco_hydro_27/36_CS"/>
</dbReference>
<comment type="function">
    <text evidence="2">Hydrolyzes a variety of simple alpha-D-galactoside as well as more complex molecules such as oligosaccharides and polysaccharides.</text>
</comment>
<organism evidence="13 14">
    <name type="scientific">Corynascus novoguineensis</name>
    <dbReference type="NCBI Taxonomy" id="1126955"/>
    <lineage>
        <taxon>Eukaryota</taxon>
        <taxon>Fungi</taxon>
        <taxon>Dikarya</taxon>
        <taxon>Ascomycota</taxon>
        <taxon>Pezizomycotina</taxon>
        <taxon>Sordariomycetes</taxon>
        <taxon>Sordariomycetidae</taxon>
        <taxon>Sordariales</taxon>
        <taxon>Chaetomiaceae</taxon>
        <taxon>Corynascus</taxon>
    </lineage>
</organism>
<feature type="signal peptide" evidence="11">
    <location>
        <begin position="1"/>
        <end position="19"/>
    </location>
</feature>
<feature type="domain" description="Alpha galactosidase C-terminal" evidence="12">
    <location>
        <begin position="354"/>
        <end position="430"/>
    </location>
</feature>
<dbReference type="Gene3D" id="3.20.20.70">
    <property type="entry name" value="Aldolase class I"/>
    <property type="match status" value="1"/>
</dbReference>
<comment type="caution">
    <text evidence="13">The sequence shown here is derived from an EMBL/GenBank/DDBJ whole genome shotgun (WGS) entry which is preliminary data.</text>
</comment>
<evidence type="ECO:0000256" key="10">
    <source>
        <dbReference type="RuleBase" id="RU361168"/>
    </source>
</evidence>
<feature type="chain" id="PRO_5043035398" description="Alpha-galactosidase" evidence="11">
    <location>
        <begin position="20"/>
        <end position="445"/>
    </location>
</feature>
<evidence type="ECO:0000313" key="14">
    <source>
        <dbReference type="Proteomes" id="UP001303647"/>
    </source>
</evidence>
<keyword evidence="5" id="KW-0964">Secreted</keyword>
<dbReference type="CDD" id="cd14792">
    <property type="entry name" value="GH27"/>
    <property type="match status" value="1"/>
</dbReference>
<name>A0AAN7CRY2_9PEZI</name>
<keyword evidence="9 10" id="KW-0326">Glycosidase</keyword>
<evidence type="ECO:0000313" key="13">
    <source>
        <dbReference type="EMBL" id="KAK4246835.1"/>
    </source>
</evidence>
<dbReference type="PANTHER" id="PTHR11452:SF61">
    <property type="entry name" value="ALPHA-GALACTOSIDASE B-RELATED"/>
    <property type="match status" value="1"/>
</dbReference>
<accession>A0AAN7CRY2</accession>
<evidence type="ECO:0000256" key="6">
    <source>
        <dbReference type="ARBA" id="ARBA00022729"/>
    </source>
</evidence>
<keyword evidence="8" id="KW-0325">Glycoprotein</keyword>
<dbReference type="PRINTS" id="PR00740">
    <property type="entry name" value="GLHYDRLASE27"/>
</dbReference>
<evidence type="ECO:0000256" key="1">
    <source>
        <dbReference type="ARBA" id="ARBA00001255"/>
    </source>
</evidence>
<dbReference type="GO" id="GO:0005975">
    <property type="term" value="P:carbohydrate metabolic process"/>
    <property type="evidence" value="ECO:0007669"/>
    <property type="project" value="InterPro"/>
</dbReference>
<comment type="similarity">
    <text evidence="4 10">Belongs to the glycosyl hydrolase 27 family.</text>
</comment>
<protein>
    <recommendedName>
        <fullName evidence="10">Alpha-galactosidase</fullName>
        <ecNumber evidence="10">3.2.1.22</ecNumber>
    </recommendedName>
    <alternativeName>
        <fullName evidence="10">Melibiase</fullName>
    </alternativeName>
</protein>
<dbReference type="PROSITE" id="PS00512">
    <property type="entry name" value="ALPHA_GALACTOSIDASE"/>
    <property type="match status" value="1"/>
</dbReference>
<dbReference type="SUPFAM" id="SSF51445">
    <property type="entry name" value="(Trans)glycosidases"/>
    <property type="match status" value="1"/>
</dbReference>